<dbReference type="Proteomes" id="UP000727993">
    <property type="component" value="Unassembled WGS sequence"/>
</dbReference>
<gene>
    <name evidence="2" type="ORF">IPN02_13420</name>
</gene>
<sequence>MAIAVVLVVVGVTGMISARVAALWWARQPLGVVRLDGRVEVRVGARRVDAEGRCGDSGELAIAAGRLEMAVAGRTIVSTPVGRVGAAVRSDPRPSLRLSGDGWSVTLVVDRERPVPVVVGRIGALRQATTSQVVLDALREATAAADAEHVDGSPDGSSDGNLRPGDPGPYVDDR</sequence>
<feature type="region of interest" description="Disordered" evidence="1">
    <location>
        <begin position="144"/>
        <end position="174"/>
    </location>
</feature>
<dbReference type="EMBL" id="JADJZA010000007">
    <property type="protein sequence ID" value="MBK9297803.1"/>
    <property type="molecule type" value="Genomic_DNA"/>
</dbReference>
<accession>A0A936NEB8</accession>
<comment type="caution">
    <text evidence="2">The sequence shown here is derived from an EMBL/GenBank/DDBJ whole genome shotgun (WGS) entry which is preliminary data.</text>
</comment>
<evidence type="ECO:0000313" key="2">
    <source>
        <dbReference type="EMBL" id="MBK9297803.1"/>
    </source>
</evidence>
<name>A0A936NEB8_9ACTN</name>
<reference evidence="2 3" key="1">
    <citation type="submission" date="2020-10" db="EMBL/GenBank/DDBJ databases">
        <title>Connecting structure to function with the recovery of over 1000 high-quality activated sludge metagenome-assembled genomes encoding full-length rRNA genes using long-read sequencing.</title>
        <authorList>
            <person name="Singleton C.M."/>
            <person name="Petriglieri F."/>
            <person name="Kristensen J.M."/>
            <person name="Kirkegaard R.H."/>
            <person name="Michaelsen T.Y."/>
            <person name="Andersen M.H."/>
            <person name="Karst S.M."/>
            <person name="Dueholm M.S."/>
            <person name="Nielsen P.H."/>
            <person name="Albertsen M."/>
        </authorList>
    </citation>
    <scope>NUCLEOTIDE SEQUENCE [LARGE SCALE GENOMIC DNA]</scope>
    <source>
        <strain evidence="2">Lyne_18-Q3-R50-59_MAXAC.006</strain>
    </source>
</reference>
<evidence type="ECO:0000313" key="3">
    <source>
        <dbReference type="Proteomes" id="UP000727993"/>
    </source>
</evidence>
<protein>
    <submittedName>
        <fullName evidence="2">Uncharacterized protein</fullName>
    </submittedName>
</protein>
<proteinExistence type="predicted"/>
<organism evidence="2 3">
    <name type="scientific">Candidatus Neomicrothrix subdominans</name>
    <dbReference type="NCBI Taxonomy" id="2954438"/>
    <lineage>
        <taxon>Bacteria</taxon>
        <taxon>Bacillati</taxon>
        <taxon>Actinomycetota</taxon>
        <taxon>Acidimicrobiia</taxon>
        <taxon>Acidimicrobiales</taxon>
        <taxon>Microthrixaceae</taxon>
        <taxon>Candidatus Neomicrothrix</taxon>
    </lineage>
</organism>
<dbReference type="AlphaFoldDB" id="A0A936NEB8"/>
<evidence type="ECO:0000256" key="1">
    <source>
        <dbReference type="SAM" id="MobiDB-lite"/>
    </source>
</evidence>